<keyword evidence="6 12" id="KW-1133">Transmembrane helix</keyword>
<dbReference type="InterPro" id="IPR018108">
    <property type="entry name" value="MCP_transmembrane"/>
</dbReference>
<gene>
    <name evidence="13" type="ORF">DBRI1063_LOCUS12528</name>
</gene>
<feature type="region of interest" description="Disordered" evidence="11">
    <location>
        <begin position="1"/>
        <end position="50"/>
    </location>
</feature>
<feature type="repeat" description="Solcar" evidence="9">
    <location>
        <begin position="358"/>
        <end position="444"/>
    </location>
</feature>
<feature type="region of interest" description="Disordered" evidence="11">
    <location>
        <begin position="136"/>
        <end position="177"/>
    </location>
</feature>
<dbReference type="EMBL" id="HBGN01019675">
    <property type="protein sequence ID" value="CAD9332875.1"/>
    <property type="molecule type" value="Transcribed_RNA"/>
</dbReference>
<evidence type="ECO:0008006" key="14">
    <source>
        <dbReference type="Google" id="ProtNLM"/>
    </source>
</evidence>
<dbReference type="GO" id="GO:0031966">
    <property type="term" value="C:mitochondrial membrane"/>
    <property type="evidence" value="ECO:0007669"/>
    <property type="project" value="UniProtKB-SubCell"/>
</dbReference>
<organism evidence="13">
    <name type="scientific">Ditylum brightwellii</name>
    <dbReference type="NCBI Taxonomy" id="49249"/>
    <lineage>
        <taxon>Eukaryota</taxon>
        <taxon>Sar</taxon>
        <taxon>Stramenopiles</taxon>
        <taxon>Ochrophyta</taxon>
        <taxon>Bacillariophyta</taxon>
        <taxon>Mediophyceae</taxon>
        <taxon>Lithodesmiophycidae</taxon>
        <taxon>Lithodesmiales</taxon>
        <taxon>Lithodesmiaceae</taxon>
        <taxon>Ditylum</taxon>
    </lineage>
</organism>
<feature type="transmembrane region" description="Helical" evidence="12">
    <location>
        <begin position="242"/>
        <end position="263"/>
    </location>
</feature>
<dbReference type="InterPro" id="IPR050567">
    <property type="entry name" value="Mitochondrial_Carrier"/>
</dbReference>
<dbReference type="PANTHER" id="PTHR45624">
    <property type="entry name" value="MITOCHONDRIAL BASIC AMINO ACIDS TRANSPORTER-RELATED"/>
    <property type="match status" value="1"/>
</dbReference>
<comment type="subcellular location">
    <subcellularLocation>
        <location evidence="1">Mitochondrion membrane</location>
        <topology evidence="1">Multi-pass membrane protein</topology>
    </subcellularLocation>
</comment>
<evidence type="ECO:0000256" key="3">
    <source>
        <dbReference type="ARBA" id="ARBA00022448"/>
    </source>
</evidence>
<evidence type="ECO:0000256" key="11">
    <source>
        <dbReference type="SAM" id="MobiDB-lite"/>
    </source>
</evidence>
<proteinExistence type="inferred from homology"/>
<evidence type="ECO:0000256" key="2">
    <source>
        <dbReference type="ARBA" id="ARBA00006375"/>
    </source>
</evidence>
<dbReference type="GO" id="GO:0022857">
    <property type="term" value="F:transmembrane transporter activity"/>
    <property type="evidence" value="ECO:0007669"/>
    <property type="project" value="TreeGrafter"/>
</dbReference>
<keyword evidence="8 9" id="KW-0472">Membrane</keyword>
<dbReference type="Gene3D" id="1.50.40.10">
    <property type="entry name" value="Mitochondrial carrier domain"/>
    <property type="match status" value="2"/>
</dbReference>
<sequence length="449" mass="47588">MYMNTKQNNPSILSLNSPPNQMNSRIGRDAQSSTNTLSSSISPSPTNKNVSQNASYSFTTVANSVAAGYAAGICGVVVGHPLDSIKVLIQTKGPGKAVPPPNSASLSSSPSVVTNASAAATPGRASSTAATTTVTKAAATTTASSATTTTVTTTGSANMSTMTSPAVTSSSSSSSSLTSSRSIRALYAGLTGPLLTIGVIQSVNFALYDSFRRVLYDRDCKKQGFTPMSNKEYLENDTFSNVALASGAAGAVISFGTSPLMVVKTKQQIMVWGFRKSIEDTLNGGGGALGRRLSTPGMHNFFTGFAPHAFCDTFGRAVYFASYEFFKRSIFAIRQKEREQQEFDGTVASIDMAIPPSITIAERMACAALSGMACWSFIFPMDVIRSKMYAQTLSSPQTSAWDMTMSTYQKGGLRSFYRGYCITVLRAGPVAAAVLPVYDMTLEWLMKNE</sequence>
<evidence type="ECO:0000256" key="9">
    <source>
        <dbReference type="PROSITE-ProRule" id="PRU00282"/>
    </source>
</evidence>
<feature type="compositionally biased region" description="Polar residues" evidence="11">
    <location>
        <begin position="1"/>
        <end position="24"/>
    </location>
</feature>
<dbReference type="PROSITE" id="PS50920">
    <property type="entry name" value="SOLCAR"/>
    <property type="match status" value="3"/>
</dbReference>
<evidence type="ECO:0000313" key="13">
    <source>
        <dbReference type="EMBL" id="CAD9332875.1"/>
    </source>
</evidence>
<evidence type="ECO:0000256" key="8">
    <source>
        <dbReference type="ARBA" id="ARBA00023136"/>
    </source>
</evidence>
<feature type="transmembrane region" description="Helical" evidence="12">
    <location>
        <begin position="419"/>
        <end position="438"/>
    </location>
</feature>
<keyword evidence="3 10" id="KW-0813">Transport</keyword>
<evidence type="ECO:0000256" key="1">
    <source>
        <dbReference type="ARBA" id="ARBA00004225"/>
    </source>
</evidence>
<evidence type="ECO:0000256" key="4">
    <source>
        <dbReference type="ARBA" id="ARBA00022692"/>
    </source>
</evidence>
<dbReference type="SUPFAM" id="SSF103506">
    <property type="entry name" value="Mitochondrial carrier"/>
    <property type="match status" value="1"/>
</dbReference>
<protein>
    <recommendedName>
        <fullName evidence="14">Mitochondrial carrier protein</fullName>
    </recommendedName>
</protein>
<evidence type="ECO:0000256" key="5">
    <source>
        <dbReference type="ARBA" id="ARBA00022737"/>
    </source>
</evidence>
<reference evidence="13" key="1">
    <citation type="submission" date="2021-01" db="EMBL/GenBank/DDBJ databases">
        <authorList>
            <person name="Corre E."/>
            <person name="Pelletier E."/>
            <person name="Niang G."/>
            <person name="Scheremetjew M."/>
            <person name="Finn R."/>
            <person name="Kale V."/>
            <person name="Holt S."/>
            <person name="Cochrane G."/>
            <person name="Meng A."/>
            <person name="Brown T."/>
            <person name="Cohen L."/>
        </authorList>
    </citation>
    <scope>NUCLEOTIDE SEQUENCE</scope>
    <source>
        <strain evidence="13">Pop2</strain>
    </source>
</reference>
<evidence type="ECO:0000256" key="7">
    <source>
        <dbReference type="ARBA" id="ARBA00023128"/>
    </source>
</evidence>
<evidence type="ECO:0000256" key="12">
    <source>
        <dbReference type="SAM" id="Phobius"/>
    </source>
</evidence>
<keyword evidence="5" id="KW-0677">Repeat</keyword>
<name>A0A7S1ZA51_9STRA</name>
<keyword evidence="7" id="KW-0496">Mitochondrion</keyword>
<accession>A0A7S1ZA51</accession>
<dbReference type="AlphaFoldDB" id="A0A7S1ZA51"/>
<evidence type="ECO:0000256" key="6">
    <source>
        <dbReference type="ARBA" id="ARBA00022989"/>
    </source>
</evidence>
<feature type="repeat" description="Solcar" evidence="9">
    <location>
        <begin position="131"/>
        <end position="214"/>
    </location>
</feature>
<feature type="transmembrane region" description="Helical" evidence="12">
    <location>
        <begin position="185"/>
        <end position="208"/>
    </location>
</feature>
<dbReference type="Pfam" id="PF00153">
    <property type="entry name" value="Mito_carr"/>
    <property type="match status" value="3"/>
</dbReference>
<dbReference type="InterPro" id="IPR023395">
    <property type="entry name" value="MCP_dom_sf"/>
</dbReference>
<feature type="repeat" description="Solcar" evidence="9">
    <location>
        <begin position="237"/>
        <end position="329"/>
    </location>
</feature>
<keyword evidence="4 9" id="KW-0812">Transmembrane</keyword>
<comment type="similarity">
    <text evidence="2 10">Belongs to the mitochondrial carrier (TC 2.A.29) family.</text>
</comment>
<evidence type="ECO:0000256" key="10">
    <source>
        <dbReference type="RuleBase" id="RU000488"/>
    </source>
</evidence>
<feature type="compositionally biased region" description="Low complexity" evidence="11">
    <location>
        <begin position="32"/>
        <end position="47"/>
    </location>
</feature>